<name>A0AAW6Q8U6_9PAST</name>
<protein>
    <recommendedName>
        <fullName evidence="3">Ribosomal protein L32</fullName>
    </recommendedName>
</protein>
<evidence type="ECO:0000313" key="1">
    <source>
        <dbReference type="EMBL" id="MDG2949882.1"/>
    </source>
</evidence>
<sequence>MVKFVKNLVCLSVASLQDFREANLSIFRKQGKTGSPFFGEAKKVSD</sequence>
<dbReference type="Proteomes" id="UP001214976">
    <property type="component" value="Unassembled WGS sequence"/>
</dbReference>
<comment type="caution">
    <text evidence="1">The sequence shown here is derived from an EMBL/GenBank/DDBJ whole genome shotgun (WGS) entry which is preliminary data.</text>
</comment>
<dbReference type="EMBL" id="JARQTW010000008">
    <property type="protein sequence ID" value="MDG2949882.1"/>
    <property type="molecule type" value="Genomic_DNA"/>
</dbReference>
<organism evidence="1 2">
    <name type="scientific">Exercitatus varius</name>
    <dbReference type="NCBI Taxonomy" id="67857"/>
    <lineage>
        <taxon>Bacteria</taxon>
        <taxon>Pseudomonadati</taxon>
        <taxon>Pseudomonadota</taxon>
        <taxon>Gammaproteobacteria</taxon>
        <taxon>Pasteurellales</taxon>
        <taxon>Pasteurellaceae</taxon>
        <taxon>Exercitatus</taxon>
    </lineage>
</organism>
<evidence type="ECO:0000313" key="2">
    <source>
        <dbReference type="Proteomes" id="UP001214976"/>
    </source>
</evidence>
<proteinExistence type="predicted"/>
<dbReference type="AlphaFoldDB" id="A0AAW6Q8U6"/>
<reference evidence="1" key="1">
    <citation type="submission" date="2023-03" db="EMBL/GenBank/DDBJ databases">
        <title>Classification of Bisgaard taxon 6 and taxon 10 as Exercitatus varius gen. nov., spec. nov.</title>
        <authorList>
            <person name="Christensen H."/>
        </authorList>
    </citation>
    <scope>NUCLEOTIDE SEQUENCE</scope>
    <source>
        <strain evidence="1">86116</strain>
    </source>
</reference>
<accession>A0AAW6Q8U6</accession>
<dbReference type="RefSeq" id="WP_317477010.1">
    <property type="nucleotide sequence ID" value="NZ_JARQTW010000008.1"/>
</dbReference>
<evidence type="ECO:0008006" key="3">
    <source>
        <dbReference type="Google" id="ProtNLM"/>
    </source>
</evidence>
<gene>
    <name evidence="1" type="ORF">P7M15_05015</name>
</gene>